<dbReference type="Gene3D" id="3.30.980.40">
    <property type="match status" value="1"/>
</dbReference>
<dbReference type="InterPro" id="IPR036388">
    <property type="entry name" value="WH-like_DNA-bd_sf"/>
</dbReference>
<feature type="region of interest" description="Disordered" evidence="14">
    <location>
        <begin position="268"/>
        <end position="295"/>
    </location>
</feature>
<dbReference type="InterPro" id="IPR050206">
    <property type="entry name" value="FtsK/SpoIIIE/SftA"/>
</dbReference>
<reference evidence="17" key="1">
    <citation type="submission" date="2020-08" db="EMBL/GenBank/DDBJ databases">
        <title>Pontibacter sp. SD6 16S ribosomal RNA gene Genome sequencing and assembly.</title>
        <authorList>
            <person name="Kang M."/>
        </authorList>
    </citation>
    <scope>NUCLEOTIDE SEQUENCE</scope>
    <source>
        <strain evidence="17">SD6</strain>
    </source>
</reference>
<dbReference type="Gene3D" id="1.10.10.10">
    <property type="entry name" value="Winged helix-like DNA-binding domain superfamily/Winged helix DNA-binding domain"/>
    <property type="match status" value="1"/>
</dbReference>
<evidence type="ECO:0000256" key="1">
    <source>
        <dbReference type="ARBA" id="ARBA00004651"/>
    </source>
</evidence>
<keyword evidence="3" id="KW-1003">Cell membrane</keyword>
<feature type="transmembrane region" description="Helical" evidence="15">
    <location>
        <begin position="67"/>
        <end position="89"/>
    </location>
</feature>
<evidence type="ECO:0000256" key="10">
    <source>
        <dbReference type="ARBA" id="ARBA00023125"/>
    </source>
</evidence>
<feature type="domain" description="FtsK" evidence="16">
    <location>
        <begin position="515"/>
        <end position="720"/>
    </location>
</feature>
<sequence length="870" mass="96754">MAKNTYRNDTLNYGRQNEVRGKNEPRRANVPKSEMGKQAKKKWSFKLPSFSLPSINIDFFKDRRVKLTVGFTFLLLSFCMTIAFVSYLFTGNADQSVVYSVDGTGLKESGKEAENWLGLFGAWLSHIFIHQLVGLGAFFIIPIFFITGLRIVFKRVTISLSYILGLCSFSTLWLCLMLGYVVFAFDAVGRFGFLGGGIGIEAAIWMNSLIGWGSWLVLGFLMLVFLVGFFNITSINWGSKTKEEEAEEDKQLGNYAAAQSLGDVLGNGSRSINHNADPTASLEYEEETEDEEELYDEDDEEINRALEMELSSLTPLNEAPAKPAGPTLELDIDDALLEEEEFDNTEEPEMELKIEQTPEEAEADIISGENYDPTLDLARYQYPHIDLLNDYGTNKIQVTKEELEENKDKIVATLGHYNIGIASIKATIGPTVTLYEIVPDAGVRISKIKNLEDDIALSLAALGIRIIAPIPGKGTIGIEVPNTKKEMVSIKSILSTEKFMKSDMDLPIAFGKTITNEVFITDLAKMPHLLMAGATGQGKSVGLNAILTSLLYKRHPSQLKFVLVDPKKVELSLFNKIERHFLAKLPDSEEPIITDTKKVVNTLNSLCMEMDMRYDLLKDAGCRNLKEYNRKFVERKLNPKKGHRFMPFIVLVIDELADLMMTAGKEVETPIARLAQLARAIGIHLVVATQRPSVNVITGIIKANFPARISFKVTSKIDSRTILDAGGADQLIGQGDMLFSIGSDMVRIQCAFVDTPEVDRICDFIGEQQGYHDAYLLPEFVGDESGSEKADFDPSSKDPLFEEAARIIVQHQQGSTSLLQRRLKLGYNRAGRLIDQLESAGVVGPFEGSKAREVLIPDEYSLEQLLNTMG</sequence>
<dbReference type="SUPFAM" id="SSF46785">
    <property type="entry name" value="Winged helix' DNA-binding domain"/>
    <property type="match status" value="1"/>
</dbReference>
<dbReference type="Pfam" id="PF09397">
    <property type="entry name" value="FtsK_gamma"/>
    <property type="match status" value="1"/>
</dbReference>
<dbReference type="PANTHER" id="PTHR22683">
    <property type="entry name" value="SPORULATION PROTEIN RELATED"/>
    <property type="match status" value="1"/>
</dbReference>
<evidence type="ECO:0000256" key="7">
    <source>
        <dbReference type="ARBA" id="ARBA00022829"/>
    </source>
</evidence>
<keyword evidence="4" id="KW-0132">Cell division</keyword>
<evidence type="ECO:0000313" key="18">
    <source>
        <dbReference type="Proteomes" id="UP000603640"/>
    </source>
</evidence>
<evidence type="ECO:0000256" key="14">
    <source>
        <dbReference type="SAM" id="MobiDB-lite"/>
    </source>
</evidence>
<name>A0A923N7Q3_9BACT</name>
<dbReference type="Pfam" id="PF13491">
    <property type="entry name" value="FtsK_4TM"/>
    <property type="match status" value="1"/>
</dbReference>
<dbReference type="InterPro" id="IPR036390">
    <property type="entry name" value="WH_DNA-bd_sf"/>
</dbReference>
<evidence type="ECO:0000256" key="8">
    <source>
        <dbReference type="ARBA" id="ARBA00022840"/>
    </source>
</evidence>
<dbReference type="InterPro" id="IPR002543">
    <property type="entry name" value="FtsK_dom"/>
</dbReference>
<dbReference type="InterPro" id="IPR018541">
    <property type="entry name" value="Ftsk_gamma"/>
</dbReference>
<dbReference type="AlphaFoldDB" id="A0A923N7Q3"/>
<dbReference type="Proteomes" id="UP000603640">
    <property type="component" value="Unassembled WGS sequence"/>
</dbReference>
<keyword evidence="10" id="KW-0238">DNA-binding</keyword>
<dbReference type="InterPro" id="IPR025199">
    <property type="entry name" value="FtsK_4TM"/>
</dbReference>
<feature type="transmembrane region" description="Helical" evidence="15">
    <location>
        <begin position="127"/>
        <end position="153"/>
    </location>
</feature>
<dbReference type="RefSeq" id="WP_187067308.1">
    <property type="nucleotide sequence ID" value="NZ_JACRVF010000002.1"/>
</dbReference>
<dbReference type="PANTHER" id="PTHR22683:SF41">
    <property type="entry name" value="DNA TRANSLOCASE FTSK"/>
    <property type="match status" value="1"/>
</dbReference>
<organism evidence="17 18">
    <name type="scientific">Pontibacter cellulosilyticus</name>
    <dbReference type="NCBI Taxonomy" id="1720253"/>
    <lineage>
        <taxon>Bacteria</taxon>
        <taxon>Pseudomonadati</taxon>
        <taxon>Bacteroidota</taxon>
        <taxon>Cytophagia</taxon>
        <taxon>Cytophagales</taxon>
        <taxon>Hymenobacteraceae</taxon>
        <taxon>Pontibacter</taxon>
    </lineage>
</organism>
<keyword evidence="6 13" id="KW-0547">Nucleotide-binding</keyword>
<evidence type="ECO:0000256" key="15">
    <source>
        <dbReference type="SAM" id="Phobius"/>
    </source>
</evidence>
<evidence type="ECO:0000256" key="6">
    <source>
        <dbReference type="ARBA" id="ARBA00022741"/>
    </source>
</evidence>
<evidence type="ECO:0000256" key="3">
    <source>
        <dbReference type="ARBA" id="ARBA00022475"/>
    </source>
</evidence>
<dbReference type="Pfam" id="PF17854">
    <property type="entry name" value="FtsK_alpha"/>
    <property type="match status" value="1"/>
</dbReference>
<dbReference type="InterPro" id="IPR041027">
    <property type="entry name" value="FtsK_alpha"/>
</dbReference>
<gene>
    <name evidence="17" type="ORF">H8S84_10740</name>
</gene>
<evidence type="ECO:0000259" key="16">
    <source>
        <dbReference type="PROSITE" id="PS50901"/>
    </source>
</evidence>
<feature type="transmembrane region" description="Helical" evidence="15">
    <location>
        <begin position="212"/>
        <end position="232"/>
    </location>
</feature>
<feature type="binding site" evidence="13">
    <location>
        <begin position="533"/>
        <end position="540"/>
    </location>
    <ligand>
        <name>ATP</name>
        <dbReference type="ChEBI" id="CHEBI:30616"/>
    </ligand>
</feature>
<feature type="compositionally biased region" description="Polar residues" evidence="14">
    <location>
        <begin position="268"/>
        <end position="278"/>
    </location>
</feature>
<evidence type="ECO:0000256" key="2">
    <source>
        <dbReference type="ARBA" id="ARBA00006474"/>
    </source>
</evidence>
<evidence type="ECO:0000313" key="17">
    <source>
        <dbReference type="EMBL" id="MBC5993312.1"/>
    </source>
</evidence>
<comment type="subcellular location">
    <subcellularLocation>
        <location evidence="1">Cell membrane</location>
        <topology evidence="1">Multi-pass membrane protein</topology>
    </subcellularLocation>
</comment>
<keyword evidence="7" id="KW-0159">Chromosome partition</keyword>
<dbReference type="GO" id="GO:0005524">
    <property type="term" value="F:ATP binding"/>
    <property type="evidence" value="ECO:0007669"/>
    <property type="project" value="UniProtKB-UniRule"/>
</dbReference>
<dbReference type="InterPro" id="IPR027417">
    <property type="entry name" value="P-loop_NTPase"/>
</dbReference>
<dbReference type="GO" id="GO:0007059">
    <property type="term" value="P:chromosome segregation"/>
    <property type="evidence" value="ECO:0007669"/>
    <property type="project" value="UniProtKB-KW"/>
</dbReference>
<feature type="compositionally biased region" description="Basic and acidic residues" evidence="14">
    <location>
        <begin position="17"/>
        <end position="27"/>
    </location>
</feature>
<feature type="transmembrane region" description="Helical" evidence="15">
    <location>
        <begin position="187"/>
        <end position="205"/>
    </location>
</feature>
<evidence type="ECO:0000256" key="12">
    <source>
        <dbReference type="ARBA" id="ARBA00023306"/>
    </source>
</evidence>
<accession>A0A923N7Q3</accession>
<keyword evidence="8 13" id="KW-0067">ATP-binding</keyword>
<evidence type="ECO:0000256" key="11">
    <source>
        <dbReference type="ARBA" id="ARBA00023136"/>
    </source>
</evidence>
<keyword evidence="11 15" id="KW-0472">Membrane</keyword>
<feature type="compositionally biased region" description="Polar residues" evidence="14">
    <location>
        <begin position="1"/>
        <end position="15"/>
    </location>
</feature>
<evidence type="ECO:0000256" key="5">
    <source>
        <dbReference type="ARBA" id="ARBA00022692"/>
    </source>
</evidence>
<evidence type="ECO:0000256" key="4">
    <source>
        <dbReference type="ARBA" id="ARBA00022618"/>
    </source>
</evidence>
<dbReference type="Pfam" id="PF01580">
    <property type="entry name" value="FtsK_SpoIIIE"/>
    <property type="match status" value="1"/>
</dbReference>
<dbReference type="SUPFAM" id="SSF52540">
    <property type="entry name" value="P-loop containing nucleoside triphosphate hydrolases"/>
    <property type="match status" value="1"/>
</dbReference>
<dbReference type="SMART" id="SM00843">
    <property type="entry name" value="Ftsk_gamma"/>
    <property type="match status" value="1"/>
</dbReference>
<feature type="transmembrane region" description="Helical" evidence="15">
    <location>
        <begin position="160"/>
        <end position="181"/>
    </location>
</feature>
<feature type="region of interest" description="Disordered" evidence="14">
    <location>
        <begin position="1"/>
        <end position="34"/>
    </location>
</feature>
<keyword evidence="9 15" id="KW-1133">Transmembrane helix</keyword>
<dbReference type="GO" id="GO:0051301">
    <property type="term" value="P:cell division"/>
    <property type="evidence" value="ECO:0007669"/>
    <property type="project" value="UniProtKB-KW"/>
</dbReference>
<keyword evidence="12" id="KW-0131">Cell cycle</keyword>
<comment type="caution">
    <text evidence="17">The sequence shown here is derived from an EMBL/GenBank/DDBJ whole genome shotgun (WGS) entry which is preliminary data.</text>
</comment>
<dbReference type="GO" id="GO:0005886">
    <property type="term" value="C:plasma membrane"/>
    <property type="evidence" value="ECO:0007669"/>
    <property type="project" value="UniProtKB-SubCell"/>
</dbReference>
<keyword evidence="18" id="KW-1185">Reference proteome</keyword>
<dbReference type="GO" id="GO:0003677">
    <property type="term" value="F:DNA binding"/>
    <property type="evidence" value="ECO:0007669"/>
    <property type="project" value="UniProtKB-KW"/>
</dbReference>
<proteinExistence type="inferred from homology"/>
<dbReference type="PROSITE" id="PS50901">
    <property type="entry name" value="FTSK"/>
    <property type="match status" value="1"/>
</dbReference>
<keyword evidence="5 15" id="KW-0812">Transmembrane</keyword>
<dbReference type="Gene3D" id="3.40.50.300">
    <property type="entry name" value="P-loop containing nucleotide triphosphate hydrolases"/>
    <property type="match status" value="1"/>
</dbReference>
<feature type="compositionally biased region" description="Acidic residues" evidence="14">
    <location>
        <begin position="283"/>
        <end position="295"/>
    </location>
</feature>
<dbReference type="EMBL" id="JACRVF010000002">
    <property type="protein sequence ID" value="MBC5993312.1"/>
    <property type="molecule type" value="Genomic_DNA"/>
</dbReference>
<evidence type="ECO:0000256" key="13">
    <source>
        <dbReference type="PROSITE-ProRule" id="PRU00289"/>
    </source>
</evidence>
<protein>
    <submittedName>
        <fullName evidence="17">DNA translocase FtsK 4TM domain-containing protein</fullName>
    </submittedName>
</protein>
<evidence type="ECO:0000256" key="9">
    <source>
        <dbReference type="ARBA" id="ARBA00022989"/>
    </source>
</evidence>
<comment type="similarity">
    <text evidence="2">Belongs to the FtsK/SpoIIIE/SftA family.</text>
</comment>